<proteinExistence type="predicted"/>
<dbReference type="EMBL" id="JARQWQ010000071">
    <property type="protein sequence ID" value="KAK2554256.1"/>
    <property type="molecule type" value="Genomic_DNA"/>
</dbReference>
<accession>A0AAD9Q4L1</accession>
<name>A0AAD9Q4L1_ACRCE</name>
<dbReference type="AlphaFoldDB" id="A0AAD9Q4L1"/>
<reference evidence="1" key="2">
    <citation type="journal article" date="2023" name="Science">
        <title>Genomic signatures of disease resistance in endangered staghorn corals.</title>
        <authorList>
            <person name="Vollmer S.V."/>
            <person name="Selwyn J.D."/>
            <person name="Despard B.A."/>
            <person name="Roesel C.L."/>
        </authorList>
    </citation>
    <scope>NUCLEOTIDE SEQUENCE</scope>
    <source>
        <strain evidence="1">K2</strain>
    </source>
</reference>
<dbReference type="Proteomes" id="UP001249851">
    <property type="component" value="Unassembled WGS sequence"/>
</dbReference>
<protein>
    <submittedName>
        <fullName evidence="1">Uncharacterized protein</fullName>
    </submittedName>
</protein>
<reference evidence="1" key="1">
    <citation type="journal article" date="2023" name="G3 (Bethesda)">
        <title>Whole genome assembly and annotation of the endangered Caribbean coral Acropora cervicornis.</title>
        <authorList>
            <person name="Selwyn J.D."/>
            <person name="Vollmer S.V."/>
        </authorList>
    </citation>
    <scope>NUCLEOTIDE SEQUENCE</scope>
    <source>
        <strain evidence="1">K2</strain>
    </source>
</reference>
<evidence type="ECO:0000313" key="1">
    <source>
        <dbReference type="EMBL" id="KAK2554256.1"/>
    </source>
</evidence>
<gene>
    <name evidence="1" type="ORF">P5673_024258</name>
</gene>
<evidence type="ECO:0000313" key="2">
    <source>
        <dbReference type="Proteomes" id="UP001249851"/>
    </source>
</evidence>
<comment type="caution">
    <text evidence="1">The sequence shown here is derived from an EMBL/GenBank/DDBJ whole genome shotgun (WGS) entry which is preliminary data.</text>
</comment>
<sequence length="83" mass="9326">MSVFLPNGLLVSSSGLVQWNEAMLFLIFGWERLVLLSESPQIKRNVKVTQNISGGQVRDSLLQPWYHVGVVIIDINDIGIFDL</sequence>
<organism evidence="1 2">
    <name type="scientific">Acropora cervicornis</name>
    <name type="common">Staghorn coral</name>
    <dbReference type="NCBI Taxonomy" id="6130"/>
    <lineage>
        <taxon>Eukaryota</taxon>
        <taxon>Metazoa</taxon>
        <taxon>Cnidaria</taxon>
        <taxon>Anthozoa</taxon>
        <taxon>Hexacorallia</taxon>
        <taxon>Scleractinia</taxon>
        <taxon>Astrocoeniina</taxon>
        <taxon>Acroporidae</taxon>
        <taxon>Acropora</taxon>
    </lineage>
</organism>
<keyword evidence="2" id="KW-1185">Reference proteome</keyword>